<comment type="caution">
    <text evidence="8">The sequence shown here is derived from an EMBL/GenBank/DDBJ whole genome shotgun (WGS) entry which is preliminary data.</text>
</comment>
<keyword evidence="7" id="KW-0503">Monooxygenase</keyword>
<dbReference type="GO" id="GO:0016705">
    <property type="term" value="F:oxidoreductase activity, acting on paired donors, with incorporation or reduction of molecular oxygen"/>
    <property type="evidence" value="ECO:0007669"/>
    <property type="project" value="InterPro"/>
</dbReference>
<evidence type="ECO:0000313" key="8">
    <source>
        <dbReference type="EMBL" id="KAG6397944.1"/>
    </source>
</evidence>
<keyword evidence="9" id="KW-1185">Reference proteome</keyword>
<dbReference type="SUPFAM" id="SSF48264">
    <property type="entry name" value="Cytochrome P450"/>
    <property type="match status" value="1"/>
</dbReference>
<dbReference type="InterPro" id="IPR036396">
    <property type="entry name" value="Cyt_P450_sf"/>
</dbReference>
<reference evidence="8" key="1">
    <citation type="submission" date="2018-01" db="EMBL/GenBank/DDBJ databases">
        <authorList>
            <person name="Mao J.F."/>
        </authorList>
    </citation>
    <scope>NUCLEOTIDE SEQUENCE</scope>
    <source>
        <strain evidence="8">Huo1</strain>
        <tissue evidence="8">Leaf</tissue>
    </source>
</reference>
<evidence type="ECO:0000256" key="5">
    <source>
        <dbReference type="ARBA" id="ARBA00023002"/>
    </source>
</evidence>
<gene>
    <name evidence="8" type="ORF">SASPL_139394</name>
</gene>
<evidence type="ECO:0000256" key="2">
    <source>
        <dbReference type="ARBA" id="ARBA00010617"/>
    </source>
</evidence>
<dbReference type="Proteomes" id="UP000298416">
    <property type="component" value="Unassembled WGS sequence"/>
</dbReference>
<dbReference type="Gene3D" id="1.10.630.10">
    <property type="entry name" value="Cytochrome P450"/>
    <property type="match status" value="1"/>
</dbReference>
<proteinExistence type="inferred from homology"/>
<dbReference type="GO" id="GO:0004497">
    <property type="term" value="F:monooxygenase activity"/>
    <property type="evidence" value="ECO:0007669"/>
    <property type="project" value="UniProtKB-KW"/>
</dbReference>
<sequence>MDLTFASRPKTSAGKYTTYNYSDITWGSSARAASSSTSTFGSRIRNLLAAGTESSASMVEWAMSELIKAPRVIKKARED</sequence>
<evidence type="ECO:0000256" key="1">
    <source>
        <dbReference type="ARBA" id="ARBA00001971"/>
    </source>
</evidence>
<comment type="cofactor">
    <cofactor evidence="1">
        <name>heme</name>
        <dbReference type="ChEBI" id="CHEBI:30413"/>
    </cofactor>
</comment>
<dbReference type="PANTHER" id="PTHR47944">
    <property type="entry name" value="CYTOCHROME P450 98A9"/>
    <property type="match status" value="1"/>
</dbReference>
<evidence type="ECO:0000256" key="4">
    <source>
        <dbReference type="ARBA" id="ARBA00022723"/>
    </source>
</evidence>
<evidence type="ECO:0000313" key="9">
    <source>
        <dbReference type="Proteomes" id="UP000298416"/>
    </source>
</evidence>
<evidence type="ECO:0000256" key="7">
    <source>
        <dbReference type="ARBA" id="ARBA00023033"/>
    </source>
</evidence>
<dbReference type="GO" id="GO:0020037">
    <property type="term" value="F:heme binding"/>
    <property type="evidence" value="ECO:0007669"/>
    <property type="project" value="InterPro"/>
</dbReference>
<keyword evidence="4" id="KW-0479">Metal-binding</keyword>
<dbReference type="AlphaFoldDB" id="A0A8X8WPZ9"/>
<reference evidence="8" key="2">
    <citation type="submission" date="2020-08" db="EMBL/GenBank/DDBJ databases">
        <title>Plant Genome Project.</title>
        <authorList>
            <person name="Zhang R.-G."/>
        </authorList>
    </citation>
    <scope>NUCLEOTIDE SEQUENCE</scope>
    <source>
        <strain evidence="8">Huo1</strain>
        <tissue evidence="8">Leaf</tissue>
    </source>
</reference>
<accession>A0A8X8WPZ9</accession>
<name>A0A8X8WPZ9_SALSN</name>
<dbReference type="GO" id="GO:0005506">
    <property type="term" value="F:iron ion binding"/>
    <property type="evidence" value="ECO:0007669"/>
    <property type="project" value="InterPro"/>
</dbReference>
<evidence type="ECO:0000256" key="6">
    <source>
        <dbReference type="ARBA" id="ARBA00023004"/>
    </source>
</evidence>
<comment type="similarity">
    <text evidence="2">Belongs to the cytochrome P450 family.</text>
</comment>
<dbReference type="PANTHER" id="PTHR47944:SF4">
    <property type="entry name" value="OS09G0441700 PROTEIN"/>
    <property type="match status" value="1"/>
</dbReference>
<evidence type="ECO:0000256" key="3">
    <source>
        <dbReference type="ARBA" id="ARBA00022617"/>
    </source>
</evidence>
<dbReference type="EMBL" id="PNBA02000015">
    <property type="protein sequence ID" value="KAG6397944.1"/>
    <property type="molecule type" value="Genomic_DNA"/>
</dbReference>
<keyword evidence="3" id="KW-0349">Heme</keyword>
<keyword evidence="5" id="KW-0560">Oxidoreductase</keyword>
<organism evidence="8">
    <name type="scientific">Salvia splendens</name>
    <name type="common">Scarlet sage</name>
    <dbReference type="NCBI Taxonomy" id="180675"/>
    <lineage>
        <taxon>Eukaryota</taxon>
        <taxon>Viridiplantae</taxon>
        <taxon>Streptophyta</taxon>
        <taxon>Embryophyta</taxon>
        <taxon>Tracheophyta</taxon>
        <taxon>Spermatophyta</taxon>
        <taxon>Magnoliopsida</taxon>
        <taxon>eudicotyledons</taxon>
        <taxon>Gunneridae</taxon>
        <taxon>Pentapetalae</taxon>
        <taxon>asterids</taxon>
        <taxon>lamiids</taxon>
        <taxon>Lamiales</taxon>
        <taxon>Lamiaceae</taxon>
        <taxon>Nepetoideae</taxon>
        <taxon>Mentheae</taxon>
        <taxon>Salviinae</taxon>
        <taxon>Salvia</taxon>
        <taxon>Salvia subgen. Calosphace</taxon>
        <taxon>core Calosphace</taxon>
    </lineage>
</organism>
<protein>
    <submittedName>
        <fullName evidence="8">Uncharacterized protein</fullName>
    </submittedName>
</protein>
<keyword evidence="6" id="KW-0408">Iron</keyword>